<sequence>MAMTNISRCTTVRSAAKQGLCPTRVCSRRSISLRCRAKDPREDAKEESTNIAEKALDWVKKQAVPEPPSGSGPLDYAMKPSDIKHAFQDTGAILKGEADRKNNAVKESARNTADVTKEAVNDAV</sequence>
<reference evidence="2 3" key="1">
    <citation type="submission" date="2020-02" db="EMBL/GenBank/DDBJ databases">
        <title>Draft genome sequence of Haematococcus lacustris strain NIES-144.</title>
        <authorList>
            <person name="Morimoto D."/>
            <person name="Nakagawa S."/>
            <person name="Yoshida T."/>
            <person name="Sawayama S."/>
        </authorList>
    </citation>
    <scope>NUCLEOTIDE SEQUENCE [LARGE SCALE GENOMIC DNA]</scope>
    <source>
        <strain evidence="2 3">NIES-144</strain>
    </source>
</reference>
<evidence type="ECO:0000313" key="3">
    <source>
        <dbReference type="Proteomes" id="UP000485058"/>
    </source>
</evidence>
<evidence type="ECO:0000313" key="2">
    <source>
        <dbReference type="EMBL" id="GFH15523.1"/>
    </source>
</evidence>
<feature type="region of interest" description="Disordered" evidence="1">
    <location>
        <begin position="95"/>
        <end position="124"/>
    </location>
</feature>
<accession>A0A699YZ10</accession>
<gene>
    <name evidence="2" type="ORF">HaLaN_11764</name>
</gene>
<proteinExistence type="predicted"/>
<dbReference type="EMBL" id="BLLF01000863">
    <property type="protein sequence ID" value="GFH15523.1"/>
    <property type="molecule type" value="Genomic_DNA"/>
</dbReference>
<feature type="non-terminal residue" evidence="2">
    <location>
        <position position="124"/>
    </location>
</feature>
<dbReference type="Proteomes" id="UP000485058">
    <property type="component" value="Unassembled WGS sequence"/>
</dbReference>
<protein>
    <submittedName>
        <fullName evidence="2">Uncharacterized protein</fullName>
    </submittedName>
</protein>
<evidence type="ECO:0000256" key="1">
    <source>
        <dbReference type="SAM" id="MobiDB-lite"/>
    </source>
</evidence>
<name>A0A699YZ10_HAELA</name>
<dbReference type="AlphaFoldDB" id="A0A699YZ10"/>
<organism evidence="2 3">
    <name type="scientific">Haematococcus lacustris</name>
    <name type="common">Green alga</name>
    <name type="synonym">Haematococcus pluvialis</name>
    <dbReference type="NCBI Taxonomy" id="44745"/>
    <lineage>
        <taxon>Eukaryota</taxon>
        <taxon>Viridiplantae</taxon>
        <taxon>Chlorophyta</taxon>
        <taxon>core chlorophytes</taxon>
        <taxon>Chlorophyceae</taxon>
        <taxon>CS clade</taxon>
        <taxon>Chlamydomonadales</taxon>
        <taxon>Haematococcaceae</taxon>
        <taxon>Haematococcus</taxon>
    </lineage>
</organism>
<keyword evidence="3" id="KW-1185">Reference proteome</keyword>
<feature type="compositionally biased region" description="Basic and acidic residues" evidence="1">
    <location>
        <begin position="96"/>
        <end position="124"/>
    </location>
</feature>
<feature type="non-terminal residue" evidence="2">
    <location>
        <position position="1"/>
    </location>
</feature>
<comment type="caution">
    <text evidence="2">The sequence shown here is derived from an EMBL/GenBank/DDBJ whole genome shotgun (WGS) entry which is preliminary data.</text>
</comment>